<gene>
    <name evidence="11" type="ORF">H4Q32_015163</name>
</gene>
<evidence type="ECO:0000256" key="1">
    <source>
        <dbReference type="ARBA" id="ARBA00004123"/>
    </source>
</evidence>
<evidence type="ECO:0000256" key="7">
    <source>
        <dbReference type="PROSITE-ProRule" id="PRU00108"/>
    </source>
</evidence>
<dbReference type="PRINTS" id="PR00024">
    <property type="entry name" value="HOMEOBOX"/>
</dbReference>
<dbReference type="PANTHER" id="PTHR24340">
    <property type="entry name" value="HOMEOBOX PROTEIN NKX"/>
    <property type="match status" value="1"/>
</dbReference>
<dbReference type="InterPro" id="IPR020479">
    <property type="entry name" value="HD_metazoa"/>
</dbReference>
<name>A0ABQ8LNP6_LABRO</name>
<keyword evidence="12" id="KW-1185">Reference proteome</keyword>
<keyword evidence="4 7" id="KW-0238">DNA-binding</keyword>
<dbReference type="PROSITE" id="PS50071">
    <property type="entry name" value="HOMEOBOX_2"/>
    <property type="match status" value="1"/>
</dbReference>
<feature type="compositionally biased region" description="Basic and acidic residues" evidence="9">
    <location>
        <begin position="82"/>
        <end position="94"/>
    </location>
</feature>
<sequence>MSLKNSKSGFSVRDILDLPDTNDEGSVTEDTEDEADEGLSGNQQGASSRDALWIGSPCAHKYPSVPSASPEDLTPELSTDESVDRDRESSEDSGKKRKRRILFSKTQTFELERRFRQQRYLSAPEREHLAKILHLTPTQVKIWFQNHRYKVKRARAEKGMDPYLLSPRRVSIPVLVRDGRPCHVLSPQDITATLPAVAPYSAFNMKQFPQIQHSHNVCSSIMTHLTSVSHLGHMQPWSWADLSRFTNTPTKWVASSNAAGAQLPGLLLISFKPDREKEREHERFAALGKGEEEGQREGEKVGRYVRKNRWKAQLKRGRRLEVRLARCSPLTVELETHGCVLWFLAMPSDFIFYRYFLQLRGCQWLVWLVAPPPVFVVNPQSDWNKAEIRASRTRLFLQGAHSDLSKRVSDILSPIEETFKKFAAMESSASLASPLYRQTQVSQANLQQHSMSHNTYHMPHSQFSHSAMGGYCNGTIGSMGDLPSYQESMRNGATATAWYGSNPEPRYPTISRFMGPSAGMNMGTLPGMDASKSMVTLHAAPRRKRRVLFSQAQSPRRVAVPVLVKDGKPCQNGSSTPTSVHQQVQNVLGSETLASAEDLEEMSPSPPLMNSLSQTDAALIEYTSGMVSSNLLYGRTW</sequence>
<dbReference type="GO" id="GO:0003677">
    <property type="term" value="F:DNA binding"/>
    <property type="evidence" value="ECO:0007669"/>
    <property type="project" value="UniProtKB-KW"/>
</dbReference>
<evidence type="ECO:0000313" key="12">
    <source>
        <dbReference type="Proteomes" id="UP000830375"/>
    </source>
</evidence>
<comment type="similarity">
    <text evidence="2">Belongs to the NK-2 homeobox family.</text>
</comment>
<keyword evidence="6 7" id="KW-0539">Nucleus</keyword>
<evidence type="ECO:0000256" key="2">
    <source>
        <dbReference type="ARBA" id="ARBA00005661"/>
    </source>
</evidence>
<dbReference type="CDD" id="cd00086">
    <property type="entry name" value="homeodomain"/>
    <property type="match status" value="1"/>
</dbReference>
<feature type="region of interest" description="Disordered" evidence="9">
    <location>
        <begin position="1"/>
        <end position="99"/>
    </location>
</feature>
<keyword evidence="3" id="KW-0217">Developmental protein</keyword>
<dbReference type="PANTHER" id="PTHR24340:SF24">
    <property type="entry name" value="HOMEOBOX PROTEIN NKX-2.2"/>
    <property type="match status" value="1"/>
</dbReference>
<keyword evidence="5 7" id="KW-0371">Homeobox</keyword>
<protein>
    <submittedName>
        <fullName evidence="11">Homeobox protein Nkx-2.2a</fullName>
    </submittedName>
</protein>
<feature type="domain" description="Homeobox" evidence="10">
    <location>
        <begin position="94"/>
        <end position="154"/>
    </location>
</feature>
<accession>A0ABQ8LNP6</accession>
<proteinExistence type="inferred from homology"/>
<dbReference type="InterPro" id="IPR001356">
    <property type="entry name" value="HD"/>
</dbReference>
<evidence type="ECO:0000256" key="9">
    <source>
        <dbReference type="SAM" id="MobiDB-lite"/>
    </source>
</evidence>
<evidence type="ECO:0000256" key="3">
    <source>
        <dbReference type="ARBA" id="ARBA00022473"/>
    </source>
</evidence>
<dbReference type="SUPFAM" id="SSF46689">
    <property type="entry name" value="Homeodomain-like"/>
    <property type="match status" value="1"/>
</dbReference>
<dbReference type="InterPro" id="IPR050394">
    <property type="entry name" value="Homeobox_NK-like"/>
</dbReference>
<feature type="DNA-binding region" description="Homeobox" evidence="7">
    <location>
        <begin position="96"/>
        <end position="155"/>
    </location>
</feature>
<dbReference type="PROSITE" id="PS00027">
    <property type="entry name" value="HOMEOBOX_1"/>
    <property type="match status" value="1"/>
</dbReference>
<dbReference type="InterPro" id="IPR017970">
    <property type="entry name" value="Homeobox_CS"/>
</dbReference>
<dbReference type="SMART" id="SM00389">
    <property type="entry name" value="HOX"/>
    <property type="match status" value="1"/>
</dbReference>
<feature type="compositionally biased region" description="Acidic residues" evidence="9">
    <location>
        <begin position="20"/>
        <end position="37"/>
    </location>
</feature>
<comment type="caution">
    <text evidence="11">The sequence shown here is derived from an EMBL/GenBank/DDBJ whole genome shotgun (WGS) entry which is preliminary data.</text>
</comment>
<comment type="subcellular location">
    <subcellularLocation>
        <location evidence="1 7 8">Nucleus</location>
    </subcellularLocation>
</comment>
<dbReference type="InterPro" id="IPR009057">
    <property type="entry name" value="Homeodomain-like_sf"/>
</dbReference>
<reference evidence="11 12" key="1">
    <citation type="submission" date="2022-01" db="EMBL/GenBank/DDBJ databases">
        <title>A high-quality chromosome-level genome assembly of rohu carp, Labeo rohita.</title>
        <authorList>
            <person name="Arick M.A. II"/>
            <person name="Hsu C.-Y."/>
            <person name="Magbanua Z."/>
            <person name="Pechanova O."/>
            <person name="Grover C."/>
            <person name="Miller E."/>
            <person name="Thrash A."/>
            <person name="Ezzel L."/>
            <person name="Alam S."/>
            <person name="Benzie J."/>
            <person name="Hamilton M."/>
            <person name="Karsi A."/>
            <person name="Lawrence M.L."/>
            <person name="Peterson D.G."/>
        </authorList>
    </citation>
    <scope>NUCLEOTIDE SEQUENCE [LARGE SCALE GENOMIC DNA]</scope>
    <source>
        <strain evidence="12">BAU-BD-2019</strain>
        <tissue evidence="11">Blood</tissue>
    </source>
</reference>
<dbReference type="Proteomes" id="UP000830375">
    <property type="component" value="Unassembled WGS sequence"/>
</dbReference>
<evidence type="ECO:0000256" key="8">
    <source>
        <dbReference type="RuleBase" id="RU000682"/>
    </source>
</evidence>
<evidence type="ECO:0000256" key="5">
    <source>
        <dbReference type="ARBA" id="ARBA00023155"/>
    </source>
</evidence>
<evidence type="ECO:0000256" key="4">
    <source>
        <dbReference type="ARBA" id="ARBA00023125"/>
    </source>
</evidence>
<dbReference type="Gene3D" id="1.10.10.60">
    <property type="entry name" value="Homeodomain-like"/>
    <property type="match status" value="1"/>
</dbReference>
<organism evidence="11 12">
    <name type="scientific">Labeo rohita</name>
    <name type="common">Indian major carp</name>
    <name type="synonym">Cyprinus rohita</name>
    <dbReference type="NCBI Taxonomy" id="84645"/>
    <lineage>
        <taxon>Eukaryota</taxon>
        <taxon>Metazoa</taxon>
        <taxon>Chordata</taxon>
        <taxon>Craniata</taxon>
        <taxon>Vertebrata</taxon>
        <taxon>Euteleostomi</taxon>
        <taxon>Actinopterygii</taxon>
        <taxon>Neopterygii</taxon>
        <taxon>Teleostei</taxon>
        <taxon>Ostariophysi</taxon>
        <taxon>Cypriniformes</taxon>
        <taxon>Cyprinidae</taxon>
        <taxon>Labeoninae</taxon>
        <taxon>Labeonini</taxon>
        <taxon>Labeo</taxon>
    </lineage>
</organism>
<dbReference type="Pfam" id="PF00046">
    <property type="entry name" value="Homeodomain"/>
    <property type="match status" value="1"/>
</dbReference>
<evidence type="ECO:0000313" key="11">
    <source>
        <dbReference type="EMBL" id="KAI2652281.1"/>
    </source>
</evidence>
<evidence type="ECO:0000259" key="10">
    <source>
        <dbReference type="PROSITE" id="PS50071"/>
    </source>
</evidence>
<evidence type="ECO:0000256" key="6">
    <source>
        <dbReference type="ARBA" id="ARBA00023242"/>
    </source>
</evidence>
<dbReference type="EMBL" id="JACTAM010000020">
    <property type="protein sequence ID" value="KAI2652281.1"/>
    <property type="molecule type" value="Genomic_DNA"/>
</dbReference>